<dbReference type="AlphaFoldDB" id="E8R0C5"/>
<evidence type="ECO:0000259" key="1">
    <source>
        <dbReference type="Pfam" id="PF04734"/>
    </source>
</evidence>
<dbReference type="Pfam" id="PF04734">
    <property type="entry name" value="Ceramidase_alk"/>
    <property type="match status" value="1"/>
</dbReference>
<proteinExistence type="predicted"/>
<reference evidence="2 3" key="2">
    <citation type="journal article" date="2011" name="Stand. Genomic Sci.">
        <title>Complete genome sequence of Isosphaera pallida type strain (IS1B).</title>
        <authorList>
            <consortium name="US DOE Joint Genome Institute (JGI-PGF)"/>
            <person name="Goker M."/>
            <person name="Cleland D."/>
            <person name="Saunders E."/>
            <person name="Lapidus A."/>
            <person name="Nolan M."/>
            <person name="Lucas S."/>
            <person name="Hammon N."/>
            <person name="Deshpande S."/>
            <person name="Cheng J.F."/>
            <person name="Tapia R."/>
            <person name="Han C."/>
            <person name="Goodwin L."/>
            <person name="Pitluck S."/>
            <person name="Liolios K."/>
            <person name="Pagani I."/>
            <person name="Ivanova N."/>
            <person name="Mavromatis K."/>
            <person name="Pati A."/>
            <person name="Chen A."/>
            <person name="Palaniappan K."/>
            <person name="Land M."/>
            <person name="Hauser L."/>
            <person name="Chang Y.J."/>
            <person name="Jeffries C.D."/>
            <person name="Detter J.C."/>
            <person name="Beck B."/>
            <person name="Woyke T."/>
            <person name="Bristow J."/>
            <person name="Eisen J.A."/>
            <person name="Markowitz V."/>
            <person name="Hugenholtz P."/>
            <person name="Kyrpides N.C."/>
            <person name="Klenk H.P."/>
        </authorList>
    </citation>
    <scope>NUCLEOTIDE SEQUENCE [LARGE SCALE GENOMIC DNA]</scope>
    <source>
        <strain evidence="3">ATCC 43644 / DSM 9630 / IS1B</strain>
    </source>
</reference>
<dbReference type="HOGENOM" id="CLU_030011_3_0_0"/>
<protein>
    <recommendedName>
        <fullName evidence="1">Neutral/alkaline non-lysosomal ceramidase N-terminal domain-containing protein</fullName>
    </recommendedName>
</protein>
<keyword evidence="3" id="KW-1185">Reference proteome</keyword>
<reference key="1">
    <citation type="submission" date="2010-11" db="EMBL/GenBank/DDBJ databases">
        <title>The complete sequence of chromosome of Isophaera pallida ATCC 43644.</title>
        <authorList>
            <consortium name="US DOE Joint Genome Institute (JGI-PGF)"/>
            <person name="Lucas S."/>
            <person name="Copeland A."/>
            <person name="Lapidus A."/>
            <person name="Bruce D."/>
            <person name="Goodwin L."/>
            <person name="Pitluck S."/>
            <person name="Kyrpides N."/>
            <person name="Mavromatis K."/>
            <person name="Pagani I."/>
            <person name="Ivanova N."/>
            <person name="Saunders E."/>
            <person name="Brettin T."/>
            <person name="Detter J.C."/>
            <person name="Han C."/>
            <person name="Tapia R."/>
            <person name="Land M."/>
            <person name="Hauser L."/>
            <person name="Markowitz V."/>
            <person name="Cheng J.-F."/>
            <person name="Hugenholtz P."/>
            <person name="Woyke T."/>
            <person name="Wu D."/>
            <person name="Eisen J.A."/>
        </authorList>
    </citation>
    <scope>NUCLEOTIDE SEQUENCE</scope>
    <source>
        <strain>ATCC 43644</strain>
    </source>
</reference>
<name>E8R0C5_ISOPI</name>
<accession>E8R0C5</accession>
<gene>
    <name evidence="2" type="ordered locus">Isop_1668</name>
</gene>
<organism evidence="2 3">
    <name type="scientific">Isosphaera pallida (strain ATCC 43644 / DSM 9630 / IS1B)</name>
    <dbReference type="NCBI Taxonomy" id="575540"/>
    <lineage>
        <taxon>Bacteria</taxon>
        <taxon>Pseudomonadati</taxon>
        <taxon>Planctomycetota</taxon>
        <taxon>Planctomycetia</taxon>
        <taxon>Isosphaerales</taxon>
        <taxon>Isosphaeraceae</taxon>
        <taxon>Isosphaera</taxon>
    </lineage>
</organism>
<dbReference type="STRING" id="575540.Isop_1668"/>
<evidence type="ECO:0000313" key="3">
    <source>
        <dbReference type="Proteomes" id="UP000008631"/>
    </source>
</evidence>
<dbReference type="RefSeq" id="WP_013564540.1">
    <property type="nucleotide sequence ID" value="NC_014962.1"/>
</dbReference>
<sequence length="468" mass="51523">MLRPVICGVTWFRLVGSTLAALGILGWGMVWAGDPPGEWKVGTARVAITPEGPVWMAGYAARNRPAQGKQHELWVKGLAIESPHGKRVLLVTLDLCGVSRDLTEPLREEIAQTTGVGFDEVILACSHTHSGPVVGTNLITMYPLGEADRKAVEDYTRDLTRRIIQVSRQAVEALEPCQISWGIGEASFAVNRRENPERDVPTLRAQGQLKGPVDHAVPTLRVDRGSGGLAAVVMGYACHCTTLDGYEWSGDYAGFAQLELERRHPGTIALFFAGCGGDQNPLPRRSRALAEDYGRQLADAVDRTLQGPLTRLGPEDRLATAATTVRLDFAKVPDRAHWEELASSTNRFEAARARALLDRLDREGRLETSYPYPIAAWRLGGLTWVFLGGEVVVDYALRLKKERGSDSVWVAAYCQDVMAYIPSRRVLLEGGYEGVGAMVYYGLPSPWAETVEETIFQGIEQVWNRLDR</sequence>
<dbReference type="InterPro" id="IPR031329">
    <property type="entry name" value="NEUT/ALK_ceramidase_N"/>
</dbReference>
<dbReference type="eggNOG" id="COG3356">
    <property type="taxonomic scope" value="Bacteria"/>
</dbReference>
<feature type="domain" description="Neutral/alkaline non-lysosomal ceramidase N-terminal" evidence="1">
    <location>
        <begin position="40"/>
        <end position="264"/>
    </location>
</feature>
<dbReference type="Proteomes" id="UP000008631">
    <property type="component" value="Chromosome"/>
</dbReference>
<dbReference type="KEGG" id="ipa:Isop_1668"/>
<dbReference type="OrthoDB" id="264270at2"/>
<dbReference type="EMBL" id="CP002353">
    <property type="protein sequence ID" value="ADV62252.1"/>
    <property type="molecule type" value="Genomic_DNA"/>
</dbReference>
<dbReference type="InParanoid" id="E8R0C5"/>
<evidence type="ECO:0000313" key="2">
    <source>
        <dbReference type="EMBL" id="ADV62252.1"/>
    </source>
</evidence>